<protein>
    <submittedName>
        <fullName evidence="7">Translocation/assembly module TamB domain-containing protein</fullName>
    </submittedName>
</protein>
<feature type="domain" description="Translocation and assembly module TamB C-terminal" evidence="6">
    <location>
        <begin position="992"/>
        <end position="1321"/>
    </location>
</feature>
<comment type="caution">
    <text evidence="7">The sequence shown here is derived from an EMBL/GenBank/DDBJ whole genome shotgun (WGS) entry which is preliminary data.</text>
</comment>
<feature type="transmembrane region" description="Helical" evidence="5">
    <location>
        <begin position="23"/>
        <end position="42"/>
    </location>
</feature>
<evidence type="ECO:0000259" key="6">
    <source>
        <dbReference type="Pfam" id="PF04357"/>
    </source>
</evidence>
<evidence type="ECO:0000313" key="7">
    <source>
        <dbReference type="EMBL" id="MFC7297308.1"/>
    </source>
</evidence>
<evidence type="ECO:0000256" key="1">
    <source>
        <dbReference type="ARBA" id="ARBA00004167"/>
    </source>
</evidence>
<dbReference type="EMBL" id="JBHTCC010000001">
    <property type="protein sequence ID" value="MFC7297308.1"/>
    <property type="molecule type" value="Genomic_DNA"/>
</dbReference>
<reference evidence="8" key="1">
    <citation type="journal article" date="2019" name="Int. J. Syst. Evol. Microbiol.">
        <title>The Global Catalogue of Microorganisms (GCM) 10K type strain sequencing project: providing services to taxonomists for standard genome sequencing and annotation.</title>
        <authorList>
            <consortium name="The Broad Institute Genomics Platform"/>
            <consortium name="The Broad Institute Genome Sequencing Center for Infectious Disease"/>
            <person name="Wu L."/>
            <person name="Ma J."/>
        </authorList>
    </citation>
    <scope>NUCLEOTIDE SEQUENCE [LARGE SCALE GENOMIC DNA]</scope>
    <source>
        <strain evidence="8">CCUG 36956</strain>
    </source>
</reference>
<proteinExistence type="predicted"/>
<evidence type="ECO:0000256" key="2">
    <source>
        <dbReference type="ARBA" id="ARBA00022692"/>
    </source>
</evidence>
<keyword evidence="4 5" id="KW-0472">Membrane</keyword>
<accession>A0ABW2J1V0</accession>
<gene>
    <name evidence="7" type="ORF">ACFQO0_02535</name>
</gene>
<sequence length="1322" mass="139668">MASDDTKNPPSGAEKNSRRARRLWMPVCAAVLLVLIAASAWITSSERGARTLLTFVSNMSGGMVQADGVNGQLNETLLIQRLTLTLKNQTIVLDDLALELQLAQLLKGKLHVTSLLIGKLGIVSKIDQSKDASILPESISLPLRVQVDSVQVAGGEIAWGPLNVITLGAFAFNMDFDGQRYLLNLDRFSARSRSAGNTFSGDLNGKATLSVTKPYPLQATLSTDSETTLGARTIAAKGRLDLQGSLADLIANIDVRIDQASVSGQAALHPFGEQALGQTTITARRLDLALLVEGLPTTALDIDLNADADGKGSLKVNNAAAGLYNDARLPLHRLDVDFSQRDGSFAFNRIVAALGSKQSPAGTIEGRGSFANGALLMALSTKALDLKKIDQRARTSNLAGSLDIKHADGKQDFTLALREPRKNNPLILNAHASIADNAAIIDKAELRAGSSAIDLSAKFALSGNQAFDIKGVIRSFNPSDLGNFSQLPALHLNGEFSANGKRQPTLEADASFRIDKSKLAGNPLIGEGQLQLRADTLLVPKLSLVAGSNRVSANGKLAEKDSRIIFKVDAPAMEQLGSGFGGALQVNGEIRGSMQQPVVTANWSGKRIRAPGPTQIADTQGKFELALNRKPDAAFINTLNLDGEAQGLNTGSQQLKKLTARTQFGAQNNAPLSIEINGEGISGKQLVAENFRINVTGTSAQHLLTASLLEQDQNWSMTAAGGLQNMARDPGWQGTINTLEAKGKLNIKLAAPAPLQVSQRQVQLDQFRLAFGNGLIAIEQFVRNQRGVSTRGRIEKLPVAELLRYVKPEAPFNTDLTLGGEWNLQLGDRVDGSFSVRRENGDIAILSNAPVKLGLSTLVIGGTADKGRVALSLQADGSQVGNIAGSLNTVIGGGKGRFSIAPSAPFNGSARINTPTLAWLGPLVSPTLVTEGNLRGDIALSGTFIKPRFSGKIAADQLRLLFTDTGVDLKQGVLRSEFRGDQLVISQLAFQNGGGTLSITGPLSMVREQLALELAVQATRYTLIDRSDRKLVISGDAIVGWREGGAKANGKFVVDSGLFDIGSSDTPQLSDDVVIVGQSDKPGAKIAIALDLAIDLGKGVRVQGRGLNAMLVGDIRLLASANDALRAQGTLRVASGTFKAYGRELAIEQGLLRFSGPLNNPALDILAMRRGQEVEAGVSVRGTVLAPRITLVSEPTVADADKLSWLVLGRGLSGAGDSDITALQSAASSLLTQGAAAGLQSQIATAFGLDDFSIGTDGSNLQERIVTLGKKISARLYVSYKQSLESAGSVLLLRYTLTPRLTLEAEAGTSSALSLLYNFAFD</sequence>
<dbReference type="PANTHER" id="PTHR36985">
    <property type="entry name" value="TRANSLOCATION AND ASSEMBLY MODULE SUBUNIT TAMB"/>
    <property type="match status" value="1"/>
</dbReference>
<evidence type="ECO:0000256" key="4">
    <source>
        <dbReference type="ARBA" id="ARBA00023136"/>
    </source>
</evidence>
<evidence type="ECO:0000256" key="3">
    <source>
        <dbReference type="ARBA" id="ARBA00022989"/>
    </source>
</evidence>
<evidence type="ECO:0000313" key="8">
    <source>
        <dbReference type="Proteomes" id="UP001596379"/>
    </source>
</evidence>
<dbReference type="RefSeq" id="WP_382232471.1">
    <property type="nucleotide sequence ID" value="NZ_JBHTCC010000001.1"/>
</dbReference>
<keyword evidence="3 5" id="KW-1133">Transmembrane helix</keyword>
<keyword evidence="8" id="KW-1185">Reference proteome</keyword>
<dbReference type="Proteomes" id="UP001596379">
    <property type="component" value="Unassembled WGS sequence"/>
</dbReference>
<organism evidence="7 8">
    <name type="scientific">Herminiimonas aquatilis</name>
    <dbReference type="NCBI Taxonomy" id="345342"/>
    <lineage>
        <taxon>Bacteria</taxon>
        <taxon>Pseudomonadati</taxon>
        <taxon>Pseudomonadota</taxon>
        <taxon>Betaproteobacteria</taxon>
        <taxon>Burkholderiales</taxon>
        <taxon>Oxalobacteraceae</taxon>
        <taxon>Herminiimonas</taxon>
    </lineage>
</organism>
<dbReference type="InterPro" id="IPR007452">
    <property type="entry name" value="TamB_C"/>
</dbReference>
<dbReference type="PANTHER" id="PTHR36985:SF1">
    <property type="entry name" value="TRANSLOCATION AND ASSEMBLY MODULE SUBUNIT TAMB"/>
    <property type="match status" value="1"/>
</dbReference>
<comment type="subcellular location">
    <subcellularLocation>
        <location evidence="1">Membrane</location>
        <topology evidence="1">Single-pass membrane protein</topology>
    </subcellularLocation>
</comment>
<evidence type="ECO:0000256" key="5">
    <source>
        <dbReference type="SAM" id="Phobius"/>
    </source>
</evidence>
<keyword evidence="2 5" id="KW-0812">Transmembrane</keyword>
<name>A0ABW2J1V0_9BURK</name>
<dbReference type="Pfam" id="PF04357">
    <property type="entry name" value="TamB"/>
    <property type="match status" value="1"/>
</dbReference>